<proteinExistence type="predicted"/>
<dbReference type="AlphaFoldDB" id="A0A9P9D0A2"/>
<dbReference type="OrthoDB" id="4507347at2759"/>
<dbReference type="Proteomes" id="UP000700596">
    <property type="component" value="Unassembled WGS sequence"/>
</dbReference>
<dbReference type="Gene3D" id="3.40.390.10">
    <property type="entry name" value="Collagenase (Catalytic Domain)"/>
    <property type="match status" value="1"/>
</dbReference>
<evidence type="ECO:0000313" key="2">
    <source>
        <dbReference type="EMBL" id="KAH7110365.1"/>
    </source>
</evidence>
<dbReference type="GO" id="GO:0008237">
    <property type="term" value="F:metallopeptidase activity"/>
    <property type="evidence" value="ECO:0007669"/>
    <property type="project" value="InterPro"/>
</dbReference>
<evidence type="ECO:0000313" key="3">
    <source>
        <dbReference type="Proteomes" id="UP000700596"/>
    </source>
</evidence>
<keyword evidence="3" id="KW-1185">Reference proteome</keyword>
<sequence>MAEFAQRRLSAPTLDVETVALLQHIFANPGQDPRSIDLYKLRYVFRLILQSCRTERTGPVPYNSMDVVIYCDDSRLRSLNSPTLLGHIYQDTSNGVYLFRENKLCPSNPKNQESAINERGFDDLFMTTLAMTSNPRIETFVNGIKTRENRPTQIQLCDSFINSLKKTDMKNAKDVIERTRFQNAITGKGDPSNHFKDIDAVGDLLDVTLLHEMTHARIAWVQPNPYFDEVRNGEDDKDDKDDKDDRNVEPIIEGLADVKVRDPSRFFTKVSAYGWSRITRLAREGPSSGETNLGAADHNSDSYAMFGAALHFDDLPAMIHHRRVKRTTIVQDSQVQMRRKEDLDP</sequence>
<feature type="region of interest" description="Disordered" evidence="1">
    <location>
        <begin position="229"/>
        <end position="248"/>
    </location>
</feature>
<reference evidence="2" key="1">
    <citation type="journal article" date="2021" name="Nat. Commun.">
        <title>Genetic determinants of endophytism in the Arabidopsis root mycobiome.</title>
        <authorList>
            <person name="Mesny F."/>
            <person name="Miyauchi S."/>
            <person name="Thiergart T."/>
            <person name="Pickel B."/>
            <person name="Atanasova L."/>
            <person name="Karlsson M."/>
            <person name="Huettel B."/>
            <person name="Barry K.W."/>
            <person name="Haridas S."/>
            <person name="Chen C."/>
            <person name="Bauer D."/>
            <person name="Andreopoulos W."/>
            <person name="Pangilinan J."/>
            <person name="LaButti K."/>
            <person name="Riley R."/>
            <person name="Lipzen A."/>
            <person name="Clum A."/>
            <person name="Drula E."/>
            <person name="Henrissat B."/>
            <person name="Kohler A."/>
            <person name="Grigoriev I.V."/>
            <person name="Martin F.M."/>
            <person name="Hacquard S."/>
        </authorList>
    </citation>
    <scope>NUCLEOTIDE SEQUENCE</scope>
    <source>
        <strain evidence="2">MPI-CAGE-CH-0243</strain>
    </source>
</reference>
<name>A0A9P9D0A2_9PLEO</name>
<dbReference type="EMBL" id="JAGMWT010000028">
    <property type="protein sequence ID" value="KAH7110365.1"/>
    <property type="molecule type" value="Genomic_DNA"/>
</dbReference>
<gene>
    <name evidence="2" type="ORF">B0J11DRAFT_599523</name>
</gene>
<organism evidence="2 3">
    <name type="scientific">Dendryphion nanum</name>
    <dbReference type="NCBI Taxonomy" id="256645"/>
    <lineage>
        <taxon>Eukaryota</taxon>
        <taxon>Fungi</taxon>
        <taxon>Dikarya</taxon>
        <taxon>Ascomycota</taxon>
        <taxon>Pezizomycotina</taxon>
        <taxon>Dothideomycetes</taxon>
        <taxon>Pleosporomycetidae</taxon>
        <taxon>Pleosporales</taxon>
        <taxon>Torulaceae</taxon>
        <taxon>Dendryphion</taxon>
    </lineage>
</organism>
<protein>
    <submittedName>
        <fullName evidence="2">Uncharacterized protein</fullName>
    </submittedName>
</protein>
<evidence type="ECO:0000256" key="1">
    <source>
        <dbReference type="SAM" id="MobiDB-lite"/>
    </source>
</evidence>
<accession>A0A9P9D0A2</accession>
<dbReference type="InterPro" id="IPR024079">
    <property type="entry name" value="MetalloPept_cat_dom_sf"/>
</dbReference>
<comment type="caution">
    <text evidence="2">The sequence shown here is derived from an EMBL/GenBank/DDBJ whole genome shotgun (WGS) entry which is preliminary data.</text>
</comment>